<sequence>MGDFEVKSTEAYSTGKDRWVKILSPRRRILLQITWVIVEGPIFTTGLEGASILNHLGVEEVEMFMWDHVFHDDEAI</sequence>
<accession>A0AAI8VVW6</accession>
<dbReference type="AlphaFoldDB" id="A0AAI8VVW6"/>
<protein>
    <submittedName>
        <fullName evidence="1">Uu.00g070380.m01.CDS01</fullName>
    </submittedName>
</protein>
<dbReference type="Proteomes" id="UP001295740">
    <property type="component" value="Unassembled WGS sequence"/>
</dbReference>
<keyword evidence="2" id="KW-1185">Reference proteome</keyword>
<dbReference type="EMBL" id="CAUWAG010000018">
    <property type="protein sequence ID" value="CAJ2511413.1"/>
    <property type="molecule type" value="Genomic_DNA"/>
</dbReference>
<comment type="caution">
    <text evidence="1">The sequence shown here is derived from an EMBL/GenBank/DDBJ whole genome shotgun (WGS) entry which is preliminary data.</text>
</comment>
<proteinExistence type="predicted"/>
<reference evidence="1" key="1">
    <citation type="submission" date="2023-10" db="EMBL/GenBank/DDBJ databases">
        <authorList>
            <person name="Hackl T."/>
        </authorList>
    </citation>
    <scope>NUCLEOTIDE SEQUENCE</scope>
</reference>
<evidence type="ECO:0000313" key="1">
    <source>
        <dbReference type="EMBL" id="CAJ2511413.1"/>
    </source>
</evidence>
<evidence type="ECO:0000313" key="2">
    <source>
        <dbReference type="Proteomes" id="UP001295740"/>
    </source>
</evidence>
<gene>
    <name evidence="1" type="ORF">KHLLAP_LOCUS11881</name>
</gene>
<organism evidence="1 2">
    <name type="scientific">Anthostomella pinea</name>
    <dbReference type="NCBI Taxonomy" id="933095"/>
    <lineage>
        <taxon>Eukaryota</taxon>
        <taxon>Fungi</taxon>
        <taxon>Dikarya</taxon>
        <taxon>Ascomycota</taxon>
        <taxon>Pezizomycotina</taxon>
        <taxon>Sordariomycetes</taxon>
        <taxon>Xylariomycetidae</taxon>
        <taxon>Xylariales</taxon>
        <taxon>Xylariaceae</taxon>
        <taxon>Anthostomella</taxon>
    </lineage>
</organism>
<name>A0AAI8VVW6_9PEZI</name>